<dbReference type="GO" id="GO:0016491">
    <property type="term" value="F:oxidoreductase activity"/>
    <property type="evidence" value="ECO:0007669"/>
    <property type="project" value="UniProtKB-KW"/>
</dbReference>
<dbReference type="PANTHER" id="PTHR13847">
    <property type="entry name" value="SARCOSINE DEHYDROGENASE-RELATED"/>
    <property type="match status" value="1"/>
</dbReference>
<dbReference type="InterPro" id="IPR036188">
    <property type="entry name" value="FAD/NAD-bd_sf"/>
</dbReference>
<evidence type="ECO:0000313" key="3">
    <source>
        <dbReference type="EMBL" id="MET2828667.1"/>
    </source>
</evidence>
<proteinExistence type="predicted"/>
<dbReference type="InterPro" id="IPR006076">
    <property type="entry name" value="FAD-dep_OxRdtase"/>
</dbReference>
<organism evidence="3 4">
    <name type="scientific">Mesorhizobium shangrilense</name>
    <dbReference type="NCBI Taxonomy" id="460060"/>
    <lineage>
        <taxon>Bacteria</taxon>
        <taxon>Pseudomonadati</taxon>
        <taxon>Pseudomonadota</taxon>
        <taxon>Alphaproteobacteria</taxon>
        <taxon>Hyphomicrobiales</taxon>
        <taxon>Phyllobacteriaceae</taxon>
        <taxon>Mesorhizobium</taxon>
    </lineage>
</organism>
<dbReference type="Gene3D" id="3.50.50.60">
    <property type="entry name" value="FAD/NAD(P)-binding domain"/>
    <property type="match status" value="1"/>
</dbReference>
<dbReference type="PANTHER" id="PTHR13847:SF289">
    <property type="entry name" value="GLYCINE OXIDASE"/>
    <property type="match status" value="1"/>
</dbReference>
<name>A0ABV2DF84_9HYPH</name>
<accession>A0ABV2DF84</accession>
<reference evidence="3 4" key="1">
    <citation type="submission" date="2024-06" db="EMBL/GenBank/DDBJ databases">
        <authorList>
            <person name="Kim D.-U."/>
        </authorList>
    </citation>
    <scope>NUCLEOTIDE SEQUENCE [LARGE SCALE GENOMIC DNA]</scope>
    <source>
        <strain evidence="3 4">KACC15460</strain>
    </source>
</reference>
<dbReference type="Gene3D" id="3.30.9.10">
    <property type="entry name" value="D-Amino Acid Oxidase, subunit A, domain 2"/>
    <property type="match status" value="1"/>
</dbReference>
<evidence type="ECO:0000259" key="2">
    <source>
        <dbReference type="Pfam" id="PF01266"/>
    </source>
</evidence>
<sequence length="385" mass="42195">MRIIGVIYMRVVVIGSGIVGSSAAYECAKAGADVIVLEAGRIAGGTSAVSFAWTNATTKRPRPYFDLNVSGMRAHLELRRDFGAAPWFTQTGSFDWRTVPETMDDYFENFRQMREWGYGVDWIDKKRVAEMEPDIDVCAFGDCPISYYPEEGWVDPVLYSAWLLRAAKERWGAQVKIGLRVTEIETDGGRVRAVRTADGERYATDAVVNCTGGWSSERLGDAQGIPLSSTIGVLAITPPIALTLRSQLHADDLDLRPDGAGRIMIHKVSVDMTFKKPETLSPIGDEAATLLEAASRVLPSLRSAGVEAIRTTVRPFPEDGYTCAGAMPDIAGHYMAVTHSGVTIAPQLGKVVADEVVRGKIHEEMETFRPQRFFQAHTQRAAAHV</sequence>
<keyword evidence="1 3" id="KW-0560">Oxidoreductase</keyword>
<dbReference type="EC" id="1.-.-.-" evidence="3"/>
<protein>
    <submittedName>
        <fullName evidence="3">FAD-dependent oxidoreductase</fullName>
        <ecNumber evidence="3">1.-.-.-</ecNumber>
    </submittedName>
</protein>
<dbReference type="RefSeq" id="WP_354460658.1">
    <property type="nucleotide sequence ID" value="NZ_JBEWSZ010000001.1"/>
</dbReference>
<evidence type="ECO:0000313" key="4">
    <source>
        <dbReference type="Proteomes" id="UP001548832"/>
    </source>
</evidence>
<dbReference type="SUPFAM" id="SSF51905">
    <property type="entry name" value="FAD/NAD(P)-binding domain"/>
    <property type="match status" value="1"/>
</dbReference>
<dbReference type="Pfam" id="PF01266">
    <property type="entry name" value="DAO"/>
    <property type="match status" value="1"/>
</dbReference>
<feature type="domain" description="FAD dependent oxidoreductase" evidence="2">
    <location>
        <begin position="10"/>
        <end position="354"/>
    </location>
</feature>
<dbReference type="Proteomes" id="UP001548832">
    <property type="component" value="Unassembled WGS sequence"/>
</dbReference>
<dbReference type="EMBL" id="JBEWSZ010000001">
    <property type="protein sequence ID" value="MET2828667.1"/>
    <property type="molecule type" value="Genomic_DNA"/>
</dbReference>
<keyword evidence="4" id="KW-1185">Reference proteome</keyword>
<evidence type="ECO:0000256" key="1">
    <source>
        <dbReference type="ARBA" id="ARBA00023002"/>
    </source>
</evidence>
<comment type="caution">
    <text evidence="3">The sequence shown here is derived from an EMBL/GenBank/DDBJ whole genome shotgun (WGS) entry which is preliminary data.</text>
</comment>
<gene>
    <name evidence="3" type="ORF">ABVQ20_16935</name>
</gene>